<dbReference type="PANTHER" id="PTHR30543:SF21">
    <property type="entry name" value="NAD(P)H-DEPENDENT FMN REDUCTASE LOT6"/>
    <property type="match status" value="1"/>
</dbReference>
<dbReference type="Proteomes" id="UP000643701">
    <property type="component" value="Unassembled WGS sequence"/>
</dbReference>
<dbReference type="GO" id="GO:0010181">
    <property type="term" value="F:FMN binding"/>
    <property type="evidence" value="ECO:0007669"/>
    <property type="project" value="TreeGrafter"/>
</dbReference>
<dbReference type="Pfam" id="PF03358">
    <property type="entry name" value="FMN_red"/>
    <property type="match status" value="1"/>
</dbReference>
<sequence length="170" mass="19148">MKILAISGSASRLSGNYYLLQAIADLWKDQTEVEVIEGLEELSLFSPKKLETGSPNEIKLVKDKISTADLVLFATPEYSNNIPACLKSLLEWCTASGEFHQKKVIPITFTPHEPRGKYAMQSLLMSLQALNARVLVQMTLYKTEVEIESHKIYLPEELKALFLEALQMCK</sequence>
<name>A0A967AB00_9FLAO</name>
<protein>
    <submittedName>
        <fullName evidence="2">NAD(P)H-dependent oxidoreductase</fullName>
    </submittedName>
</protein>
<dbReference type="InterPro" id="IPR050712">
    <property type="entry name" value="NAD(P)H-dep_reductase"/>
</dbReference>
<feature type="domain" description="NADPH-dependent FMN reductase-like" evidence="1">
    <location>
        <begin position="1"/>
        <end position="137"/>
    </location>
</feature>
<keyword evidence="3" id="KW-1185">Reference proteome</keyword>
<dbReference type="GO" id="GO:0016491">
    <property type="term" value="F:oxidoreductase activity"/>
    <property type="evidence" value="ECO:0007669"/>
    <property type="project" value="InterPro"/>
</dbReference>
<dbReference type="GO" id="GO:0005829">
    <property type="term" value="C:cytosol"/>
    <property type="evidence" value="ECO:0007669"/>
    <property type="project" value="TreeGrafter"/>
</dbReference>
<evidence type="ECO:0000313" key="2">
    <source>
        <dbReference type="EMBL" id="NGZ88922.1"/>
    </source>
</evidence>
<accession>A0A967AB00</accession>
<reference evidence="2" key="1">
    <citation type="submission" date="2020-03" db="EMBL/GenBank/DDBJ databases">
        <title>Psychroflexus Maritimus sp. nov., isolate from marine sediment.</title>
        <authorList>
            <person name="Zhong Y.-L."/>
        </authorList>
    </citation>
    <scope>NUCLEOTIDE SEQUENCE</scope>
    <source>
        <strain evidence="2">C1</strain>
    </source>
</reference>
<dbReference type="RefSeq" id="WP_166399191.1">
    <property type="nucleotide sequence ID" value="NZ_JAANAS010000002.1"/>
</dbReference>
<evidence type="ECO:0000259" key="1">
    <source>
        <dbReference type="Pfam" id="PF03358"/>
    </source>
</evidence>
<dbReference type="InterPro" id="IPR029039">
    <property type="entry name" value="Flavoprotein-like_sf"/>
</dbReference>
<comment type="caution">
    <text evidence="2">The sequence shown here is derived from an EMBL/GenBank/DDBJ whole genome shotgun (WGS) entry which is preliminary data.</text>
</comment>
<dbReference type="SUPFAM" id="SSF52218">
    <property type="entry name" value="Flavoproteins"/>
    <property type="match status" value="1"/>
</dbReference>
<gene>
    <name evidence="2" type="ORF">G7034_01490</name>
</gene>
<organism evidence="2 3">
    <name type="scientific">Psychroflexus maritimus</name>
    <dbReference type="NCBI Taxonomy" id="2714865"/>
    <lineage>
        <taxon>Bacteria</taxon>
        <taxon>Pseudomonadati</taxon>
        <taxon>Bacteroidota</taxon>
        <taxon>Flavobacteriia</taxon>
        <taxon>Flavobacteriales</taxon>
        <taxon>Flavobacteriaceae</taxon>
        <taxon>Psychroflexus</taxon>
    </lineage>
</organism>
<evidence type="ECO:0000313" key="3">
    <source>
        <dbReference type="Proteomes" id="UP000643701"/>
    </source>
</evidence>
<dbReference type="EMBL" id="JAANAS010000002">
    <property type="protein sequence ID" value="NGZ88922.1"/>
    <property type="molecule type" value="Genomic_DNA"/>
</dbReference>
<dbReference type="PANTHER" id="PTHR30543">
    <property type="entry name" value="CHROMATE REDUCTASE"/>
    <property type="match status" value="1"/>
</dbReference>
<dbReference type="InterPro" id="IPR005025">
    <property type="entry name" value="FMN_Rdtase-like_dom"/>
</dbReference>
<proteinExistence type="predicted"/>
<dbReference type="Gene3D" id="3.40.50.360">
    <property type="match status" value="1"/>
</dbReference>
<dbReference type="AlphaFoldDB" id="A0A967AB00"/>